<dbReference type="Pfam" id="PF24883">
    <property type="entry name" value="NPHP3_N"/>
    <property type="match status" value="1"/>
</dbReference>
<dbReference type="Proteomes" id="UP000799779">
    <property type="component" value="Unassembled WGS sequence"/>
</dbReference>
<dbReference type="InterPro" id="IPR056884">
    <property type="entry name" value="NPHP3-like_N"/>
</dbReference>
<accession>A0A6A5WNX8</accession>
<dbReference type="OrthoDB" id="5416940at2759"/>
<sequence length="78" mass="9064">DVRTLYEKHRGKETQPTPTEYMNLLQCLAEECSEVCIIIDALDECIDTDGQLIWCDLLTKWKGSVSNMRLLCMYIKAY</sequence>
<feature type="domain" description="Nephrocystin 3-like N-terminal" evidence="2">
    <location>
        <begin position="4"/>
        <end position="71"/>
    </location>
</feature>
<feature type="non-terminal residue" evidence="3">
    <location>
        <position position="1"/>
    </location>
</feature>
<dbReference type="EMBL" id="ML977576">
    <property type="protein sequence ID" value="KAF2002594.1"/>
    <property type="molecule type" value="Genomic_DNA"/>
</dbReference>
<keyword evidence="1" id="KW-0677">Repeat</keyword>
<gene>
    <name evidence="3" type="ORF">P154DRAFT_430568</name>
</gene>
<dbReference type="AlphaFoldDB" id="A0A6A5WNX8"/>
<evidence type="ECO:0000313" key="3">
    <source>
        <dbReference type="EMBL" id="KAF2002594.1"/>
    </source>
</evidence>
<proteinExistence type="predicted"/>
<reference evidence="3" key="1">
    <citation type="journal article" date="2020" name="Stud. Mycol.">
        <title>101 Dothideomycetes genomes: a test case for predicting lifestyles and emergence of pathogens.</title>
        <authorList>
            <person name="Haridas S."/>
            <person name="Albert R."/>
            <person name="Binder M."/>
            <person name="Bloem J."/>
            <person name="Labutti K."/>
            <person name="Salamov A."/>
            <person name="Andreopoulos B."/>
            <person name="Baker S."/>
            <person name="Barry K."/>
            <person name="Bills G."/>
            <person name="Bluhm B."/>
            <person name="Cannon C."/>
            <person name="Castanera R."/>
            <person name="Culley D."/>
            <person name="Daum C."/>
            <person name="Ezra D."/>
            <person name="Gonzalez J."/>
            <person name="Henrissat B."/>
            <person name="Kuo A."/>
            <person name="Liang C."/>
            <person name="Lipzen A."/>
            <person name="Lutzoni F."/>
            <person name="Magnuson J."/>
            <person name="Mondo S."/>
            <person name="Nolan M."/>
            <person name="Ohm R."/>
            <person name="Pangilinan J."/>
            <person name="Park H.-J."/>
            <person name="Ramirez L."/>
            <person name="Alfaro M."/>
            <person name="Sun H."/>
            <person name="Tritt A."/>
            <person name="Yoshinaga Y."/>
            <person name="Zwiers L.-H."/>
            <person name="Turgeon B."/>
            <person name="Goodwin S."/>
            <person name="Spatafora J."/>
            <person name="Crous P."/>
            <person name="Grigoriev I."/>
        </authorList>
    </citation>
    <scope>NUCLEOTIDE SEQUENCE</scope>
    <source>
        <strain evidence="3">CBS 123094</strain>
    </source>
</reference>
<evidence type="ECO:0000259" key="2">
    <source>
        <dbReference type="Pfam" id="PF24883"/>
    </source>
</evidence>
<protein>
    <recommendedName>
        <fullName evidence="2">Nephrocystin 3-like N-terminal domain-containing protein</fullName>
    </recommendedName>
</protein>
<keyword evidence="4" id="KW-1185">Reference proteome</keyword>
<evidence type="ECO:0000256" key="1">
    <source>
        <dbReference type="ARBA" id="ARBA00022737"/>
    </source>
</evidence>
<name>A0A6A5WNX8_9PLEO</name>
<organism evidence="3 4">
    <name type="scientific">Amniculicola lignicola CBS 123094</name>
    <dbReference type="NCBI Taxonomy" id="1392246"/>
    <lineage>
        <taxon>Eukaryota</taxon>
        <taxon>Fungi</taxon>
        <taxon>Dikarya</taxon>
        <taxon>Ascomycota</taxon>
        <taxon>Pezizomycotina</taxon>
        <taxon>Dothideomycetes</taxon>
        <taxon>Pleosporomycetidae</taxon>
        <taxon>Pleosporales</taxon>
        <taxon>Amniculicolaceae</taxon>
        <taxon>Amniculicola</taxon>
    </lineage>
</organism>
<evidence type="ECO:0000313" key="4">
    <source>
        <dbReference type="Proteomes" id="UP000799779"/>
    </source>
</evidence>